<sequence>MVLDLFLIALAITLNPIPMMAFVLVVASARGVLKGLAFILGWLACFVVVIAVVLALTGGQPPPPRSPPSTAVLALKLLIGVGLVLYGVRRHRRRRHAGDGTPGGATEAAPDRGPGQADQADQAGPSGRSASGSPPRSGSGASFGSRMDRGSVPAAAGLAMFLQPWGLVAAGAVTVVEANVSHASTWLALFGFCLLSTASLLAAELYVVFSPTAAQRRLLALRAWMENHEQQAIVVGSLVIGLWLTGKSIYQLTS</sequence>
<accession>A0A2Z4J8L0</accession>
<dbReference type="RefSeq" id="WP_112440717.1">
    <property type="nucleotide sequence ID" value="NZ_CP030073.1"/>
</dbReference>
<feature type="transmembrane region" description="Helical" evidence="2">
    <location>
        <begin position="152"/>
        <end position="174"/>
    </location>
</feature>
<dbReference type="Proteomes" id="UP000249616">
    <property type="component" value="Chromosome"/>
</dbReference>
<organism evidence="3 4">
    <name type="scientific">Streptomyces cadmiisoli</name>
    <dbReference type="NCBI Taxonomy" id="2184053"/>
    <lineage>
        <taxon>Bacteria</taxon>
        <taxon>Bacillati</taxon>
        <taxon>Actinomycetota</taxon>
        <taxon>Actinomycetes</taxon>
        <taxon>Kitasatosporales</taxon>
        <taxon>Streptomycetaceae</taxon>
        <taxon>Streptomyces</taxon>
        <taxon>Streptomyces aurantiacus group</taxon>
    </lineage>
</organism>
<evidence type="ECO:0000256" key="2">
    <source>
        <dbReference type="SAM" id="Phobius"/>
    </source>
</evidence>
<feature type="transmembrane region" description="Helical" evidence="2">
    <location>
        <begin position="186"/>
        <end position="209"/>
    </location>
</feature>
<feature type="compositionally biased region" description="Low complexity" evidence="1">
    <location>
        <begin position="123"/>
        <end position="145"/>
    </location>
</feature>
<evidence type="ECO:0000256" key="1">
    <source>
        <dbReference type="SAM" id="MobiDB-lite"/>
    </source>
</evidence>
<feature type="region of interest" description="Disordered" evidence="1">
    <location>
        <begin position="94"/>
        <end position="146"/>
    </location>
</feature>
<proteinExistence type="predicted"/>
<feature type="transmembrane region" description="Helical" evidence="2">
    <location>
        <begin position="69"/>
        <end position="88"/>
    </location>
</feature>
<reference evidence="3 4" key="1">
    <citation type="journal article" date="2019" name="Int. J. Syst. Evol. Microbiol.">
        <title>Streptomyces cadmiisoli sp. nov., a novel actinomycete isolated from cadmium-contaminated soil.</title>
        <authorList>
            <person name="Li K."/>
            <person name="Tang X."/>
            <person name="Zhao J."/>
            <person name="Guo Y."/>
            <person name="Tang Y."/>
            <person name="Gao J."/>
        </authorList>
    </citation>
    <scope>NUCLEOTIDE SEQUENCE [LARGE SCALE GENOMIC DNA]</scope>
    <source>
        <strain evidence="3 4">ZFG47</strain>
    </source>
</reference>
<feature type="transmembrane region" description="Helical" evidence="2">
    <location>
        <begin position="6"/>
        <end position="29"/>
    </location>
</feature>
<keyword evidence="2" id="KW-0472">Membrane</keyword>
<protein>
    <submittedName>
        <fullName evidence="3">GAP family protein</fullName>
    </submittedName>
</protein>
<keyword evidence="2" id="KW-1133">Transmembrane helix</keyword>
<keyword evidence="2" id="KW-0812">Transmembrane</keyword>
<dbReference type="Pfam" id="PF11139">
    <property type="entry name" value="SfLAP"/>
    <property type="match status" value="1"/>
</dbReference>
<dbReference type="AlphaFoldDB" id="A0A2Z4J8L0"/>
<evidence type="ECO:0000313" key="3">
    <source>
        <dbReference type="EMBL" id="AWW41320.1"/>
    </source>
</evidence>
<dbReference type="InterPro" id="IPR021315">
    <property type="entry name" value="Gap/Sap"/>
</dbReference>
<gene>
    <name evidence="3" type="ORF">DN051_35465</name>
</gene>
<dbReference type="KEGG" id="scad:DN051_35465"/>
<keyword evidence="4" id="KW-1185">Reference proteome</keyword>
<evidence type="ECO:0000313" key="4">
    <source>
        <dbReference type="Proteomes" id="UP000249616"/>
    </source>
</evidence>
<dbReference type="EMBL" id="CP030073">
    <property type="protein sequence ID" value="AWW41320.1"/>
    <property type="molecule type" value="Genomic_DNA"/>
</dbReference>
<feature type="transmembrane region" description="Helical" evidence="2">
    <location>
        <begin position="36"/>
        <end position="57"/>
    </location>
</feature>
<name>A0A2Z4J8L0_9ACTN</name>